<evidence type="ECO:0000313" key="4">
    <source>
        <dbReference type="EMBL" id="KAK3683370.1"/>
    </source>
</evidence>
<keyword evidence="5" id="KW-1185">Reference proteome</keyword>
<dbReference type="InterPro" id="IPR036597">
    <property type="entry name" value="Fido-like_dom_sf"/>
</dbReference>
<dbReference type="PROSITE" id="PS51459">
    <property type="entry name" value="FIDO"/>
    <property type="match status" value="1"/>
</dbReference>
<comment type="caution">
    <text evidence="4">The sequence shown here is derived from an EMBL/GenBank/DDBJ whole genome shotgun (WGS) entry which is preliminary data.</text>
</comment>
<dbReference type="GO" id="GO:0005524">
    <property type="term" value="F:ATP binding"/>
    <property type="evidence" value="ECO:0007669"/>
    <property type="project" value="UniProtKB-KW"/>
</dbReference>
<dbReference type="PANTHER" id="PTHR13504">
    <property type="entry name" value="FIDO DOMAIN-CONTAINING PROTEIN DDB_G0283145"/>
    <property type="match status" value="1"/>
</dbReference>
<dbReference type="Gene3D" id="1.10.3290.10">
    <property type="entry name" value="Fido-like domain"/>
    <property type="match status" value="1"/>
</dbReference>
<feature type="active site" evidence="1">
    <location>
        <position position="187"/>
    </location>
</feature>
<organism evidence="4 5">
    <name type="scientific">Podospora appendiculata</name>
    <dbReference type="NCBI Taxonomy" id="314037"/>
    <lineage>
        <taxon>Eukaryota</taxon>
        <taxon>Fungi</taxon>
        <taxon>Dikarya</taxon>
        <taxon>Ascomycota</taxon>
        <taxon>Pezizomycotina</taxon>
        <taxon>Sordariomycetes</taxon>
        <taxon>Sordariomycetidae</taxon>
        <taxon>Sordariales</taxon>
        <taxon>Podosporaceae</taxon>
        <taxon>Podospora</taxon>
    </lineage>
</organism>
<dbReference type="Proteomes" id="UP001270362">
    <property type="component" value="Unassembled WGS sequence"/>
</dbReference>
<feature type="domain" description="Fido" evidence="3">
    <location>
        <begin position="97"/>
        <end position="264"/>
    </location>
</feature>
<keyword evidence="2" id="KW-0547">Nucleotide-binding</keyword>
<accession>A0AAE0X268</accession>
<dbReference type="SUPFAM" id="SSF140931">
    <property type="entry name" value="Fic-like"/>
    <property type="match status" value="1"/>
</dbReference>
<gene>
    <name evidence="4" type="ORF">B0T22DRAFT_467788</name>
</gene>
<keyword evidence="2" id="KW-0067">ATP-binding</keyword>
<dbReference type="InterPro" id="IPR040198">
    <property type="entry name" value="Fido_containing"/>
</dbReference>
<proteinExistence type="predicted"/>
<dbReference type="InterPro" id="IPR003812">
    <property type="entry name" value="Fido"/>
</dbReference>
<sequence length="272" mass="30157">MLDSLCMMVFGSNRIETAGGGLDITTKLCRGIFRGESVPETIDEEDDPDYQALKHHLINNNLPADTSYVLRCRRETTQHAQAACDIMDETFLEGKDLTEELILQTYRILTHGLDTEQGYSWTQYSGVYRQVPVAAGLHGFPPPDQVPSLMRKLIKSLRADLDDAAKAGEMNPVALAAKYCHKFVNIHPFVDGNGRMCRLILNALLLKYAEFVVCFGLDEETKGKYLEIASAASLAETGGGKGDWDEDDPDGPRCYKGLASFVLKHTESSLIY</sequence>
<dbReference type="Pfam" id="PF02661">
    <property type="entry name" value="Fic"/>
    <property type="match status" value="1"/>
</dbReference>
<evidence type="ECO:0000313" key="5">
    <source>
        <dbReference type="Proteomes" id="UP001270362"/>
    </source>
</evidence>
<evidence type="ECO:0000256" key="1">
    <source>
        <dbReference type="PIRSR" id="PIRSR640198-1"/>
    </source>
</evidence>
<name>A0AAE0X268_9PEZI</name>
<reference evidence="4" key="1">
    <citation type="journal article" date="2023" name="Mol. Phylogenet. Evol.">
        <title>Genome-scale phylogeny and comparative genomics of the fungal order Sordariales.</title>
        <authorList>
            <person name="Hensen N."/>
            <person name="Bonometti L."/>
            <person name="Westerberg I."/>
            <person name="Brannstrom I.O."/>
            <person name="Guillou S."/>
            <person name="Cros-Aarteil S."/>
            <person name="Calhoun S."/>
            <person name="Haridas S."/>
            <person name="Kuo A."/>
            <person name="Mondo S."/>
            <person name="Pangilinan J."/>
            <person name="Riley R."/>
            <person name="LaButti K."/>
            <person name="Andreopoulos B."/>
            <person name="Lipzen A."/>
            <person name="Chen C."/>
            <person name="Yan M."/>
            <person name="Daum C."/>
            <person name="Ng V."/>
            <person name="Clum A."/>
            <person name="Steindorff A."/>
            <person name="Ohm R.A."/>
            <person name="Martin F."/>
            <person name="Silar P."/>
            <person name="Natvig D.O."/>
            <person name="Lalanne C."/>
            <person name="Gautier V."/>
            <person name="Ament-Velasquez S.L."/>
            <person name="Kruys A."/>
            <person name="Hutchinson M.I."/>
            <person name="Powell A.J."/>
            <person name="Barry K."/>
            <person name="Miller A.N."/>
            <person name="Grigoriev I.V."/>
            <person name="Debuchy R."/>
            <person name="Gladieux P."/>
            <person name="Hiltunen Thoren M."/>
            <person name="Johannesson H."/>
        </authorList>
    </citation>
    <scope>NUCLEOTIDE SEQUENCE</scope>
    <source>
        <strain evidence="4">CBS 314.62</strain>
    </source>
</reference>
<dbReference type="PANTHER" id="PTHR13504:SF38">
    <property type="entry name" value="FIDO DOMAIN-CONTAINING PROTEIN"/>
    <property type="match status" value="1"/>
</dbReference>
<protein>
    <submittedName>
        <fullName evidence="4">Fido domain-containing protein</fullName>
    </submittedName>
</protein>
<dbReference type="AlphaFoldDB" id="A0AAE0X268"/>
<evidence type="ECO:0000256" key="2">
    <source>
        <dbReference type="PIRSR" id="PIRSR640198-2"/>
    </source>
</evidence>
<reference evidence="4" key="2">
    <citation type="submission" date="2023-06" db="EMBL/GenBank/DDBJ databases">
        <authorList>
            <consortium name="Lawrence Berkeley National Laboratory"/>
            <person name="Haridas S."/>
            <person name="Hensen N."/>
            <person name="Bonometti L."/>
            <person name="Westerberg I."/>
            <person name="Brannstrom I.O."/>
            <person name="Guillou S."/>
            <person name="Cros-Aarteil S."/>
            <person name="Calhoun S."/>
            <person name="Kuo A."/>
            <person name="Mondo S."/>
            <person name="Pangilinan J."/>
            <person name="Riley R."/>
            <person name="Labutti K."/>
            <person name="Andreopoulos B."/>
            <person name="Lipzen A."/>
            <person name="Chen C."/>
            <person name="Yanf M."/>
            <person name="Daum C."/>
            <person name="Ng V."/>
            <person name="Clum A."/>
            <person name="Steindorff A."/>
            <person name="Ohm R."/>
            <person name="Martin F."/>
            <person name="Silar P."/>
            <person name="Natvig D."/>
            <person name="Lalanne C."/>
            <person name="Gautier V."/>
            <person name="Ament-Velasquez S.L."/>
            <person name="Kruys A."/>
            <person name="Hutchinson M.I."/>
            <person name="Powell A.J."/>
            <person name="Barry K."/>
            <person name="Miller A.N."/>
            <person name="Grigoriev I.V."/>
            <person name="Debuchy R."/>
            <person name="Gladieux P."/>
            <person name="Thoren M.H."/>
            <person name="Johannesson H."/>
        </authorList>
    </citation>
    <scope>NUCLEOTIDE SEQUENCE</scope>
    <source>
        <strain evidence="4">CBS 314.62</strain>
    </source>
</reference>
<feature type="binding site" evidence="2">
    <location>
        <begin position="191"/>
        <end position="198"/>
    </location>
    <ligand>
        <name>ATP</name>
        <dbReference type="ChEBI" id="CHEBI:30616"/>
    </ligand>
</feature>
<dbReference type="EMBL" id="JAULSO010000004">
    <property type="protein sequence ID" value="KAK3683370.1"/>
    <property type="molecule type" value="Genomic_DNA"/>
</dbReference>
<evidence type="ECO:0000259" key="3">
    <source>
        <dbReference type="PROSITE" id="PS51459"/>
    </source>
</evidence>